<dbReference type="PANTHER" id="PTHR31646:SF1">
    <property type="entry name" value="ALPHA-1,2-MANNOSYLTRANSFERASE MNN2"/>
    <property type="match status" value="1"/>
</dbReference>
<comment type="caution">
    <text evidence="14">The sequence shown here is derived from an EMBL/GenBank/DDBJ whole genome shotgun (WGS) entry which is preliminary data.</text>
</comment>
<evidence type="ECO:0000256" key="4">
    <source>
        <dbReference type="ARBA" id="ARBA00022679"/>
    </source>
</evidence>
<feature type="compositionally biased region" description="Low complexity" evidence="12">
    <location>
        <begin position="177"/>
        <end position="189"/>
    </location>
</feature>
<feature type="region of interest" description="Disordered" evidence="12">
    <location>
        <begin position="1226"/>
        <end position="1254"/>
    </location>
</feature>
<evidence type="ECO:0000256" key="10">
    <source>
        <dbReference type="ARBA" id="ARBA00037847"/>
    </source>
</evidence>
<dbReference type="Proteomes" id="UP001259832">
    <property type="component" value="Unassembled WGS sequence"/>
</dbReference>
<evidence type="ECO:0008006" key="16">
    <source>
        <dbReference type="Google" id="ProtNLM"/>
    </source>
</evidence>
<evidence type="ECO:0000313" key="14">
    <source>
        <dbReference type="EMBL" id="KAK1928238.1"/>
    </source>
</evidence>
<evidence type="ECO:0000256" key="6">
    <source>
        <dbReference type="ARBA" id="ARBA00022968"/>
    </source>
</evidence>
<feature type="region of interest" description="Disordered" evidence="12">
    <location>
        <begin position="96"/>
        <end position="291"/>
    </location>
</feature>
<evidence type="ECO:0000256" key="11">
    <source>
        <dbReference type="SAM" id="Coils"/>
    </source>
</evidence>
<keyword evidence="9 13" id="KW-0472">Membrane</keyword>
<reference evidence="14" key="1">
    <citation type="submission" date="2023-08" db="EMBL/GenBank/DDBJ databases">
        <title>Reference Genome Resource for the Citrus Pathogen Phytophthora citrophthora.</title>
        <authorList>
            <person name="Moller H."/>
            <person name="Coetzee B."/>
            <person name="Rose L.J."/>
            <person name="Van Niekerk J.M."/>
        </authorList>
    </citation>
    <scope>NUCLEOTIDE SEQUENCE</scope>
    <source>
        <strain evidence="14">STE-U-9442</strain>
    </source>
</reference>
<dbReference type="FunFam" id="3.90.550.10:FF:000181">
    <property type="entry name" value="Gastricsin"/>
    <property type="match status" value="1"/>
</dbReference>
<keyword evidence="8" id="KW-0333">Golgi apparatus</keyword>
<keyword evidence="6" id="KW-0735">Signal-anchor</keyword>
<dbReference type="GO" id="GO:0046354">
    <property type="term" value="P:mannan biosynthetic process"/>
    <property type="evidence" value="ECO:0007669"/>
    <property type="project" value="TreeGrafter"/>
</dbReference>
<feature type="compositionally biased region" description="Basic residues" evidence="12">
    <location>
        <begin position="1245"/>
        <end position="1254"/>
    </location>
</feature>
<dbReference type="PANTHER" id="PTHR31646">
    <property type="entry name" value="ALPHA-1,2-MANNOSYLTRANSFERASE MNN2"/>
    <property type="match status" value="1"/>
</dbReference>
<evidence type="ECO:0000256" key="13">
    <source>
        <dbReference type="SAM" id="Phobius"/>
    </source>
</evidence>
<keyword evidence="4" id="KW-0808">Transferase</keyword>
<name>A0AAD9L9K8_9STRA</name>
<evidence type="ECO:0000256" key="9">
    <source>
        <dbReference type="ARBA" id="ARBA00023136"/>
    </source>
</evidence>
<comment type="similarity">
    <text evidence="3">Belongs to the MNN1/MNT family.</text>
</comment>
<dbReference type="GO" id="GO:0000026">
    <property type="term" value="F:alpha-1,2-mannosyltransferase activity"/>
    <property type="evidence" value="ECO:0007669"/>
    <property type="project" value="TreeGrafter"/>
</dbReference>
<feature type="transmembrane region" description="Helical" evidence="13">
    <location>
        <begin position="1192"/>
        <end position="1214"/>
    </location>
</feature>
<dbReference type="Pfam" id="PF11051">
    <property type="entry name" value="Mannosyl_trans3"/>
    <property type="match status" value="1"/>
</dbReference>
<evidence type="ECO:0000256" key="2">
    <source>
        <dbReference type="ARBA" id="ARBA00004606"/>
    </source>
</evidence>
<keyword evidence="15" id="KW-1185">Reference proteome</keyword>
<dbReference type="Gene3D" id="3.90.550.10">
    <property type="entry name" value="Spore Coat Polysaccharide Biosynthesis Protein SpsA, Chain A"/>
    <property type="match status" value="1"/>
</dbReference>
<feature type="compositionally biased region" description="Basic and acidic residues" evidence="12">
    <location>
        <begin position="259"/>
        <end position="271"/>
    </location>
</feature>
<dbReference type="InterPro" id="IPR029044">
    <property type="entry name" value="Nucleotide-diphossugar_trans"/>
</dbReference>
<evidence type="ECO:0000256" key="12">
    <source>
        <dbReference type="SAM" id="MobiDB-lite"/>
    </source>
</evidence>
<evidence type="ECO:0000256" key="3">
    <source>
        <dbReference type="ARBA" id="ARBA00009105"/>
    </source>
</evidence>
<evidence type="ECO:0000256" key="1">
    <source>
        <dbReference type="ARBA" id="ARBA00004394"/>
    </source>
</evidence>
<feature type="transmembrane region" description="Helical" evidence="13">
    <location>
        <begin position="42"/>
        <end position="63"/>
    </location>
</feature>
<feature type="compositionally biased region" description="Acidic residues" evidence="12">
    <location>
        <begin position="141"/>
        <end position="154"/>
    </location>
</feature>
<dbReference type="AlphaFoldDB" id="A0AAD9L9K8"/>
<gene>
    <name evidence="14" type="ORF">P3T76_016292</name>
</gene>
<sequence>MRRPASSALPSYAPDGRRTAPVASTAAGAAAPAQRWHTRWWLLFYVVLGCYAFTVLGSFAVGWTPRSSTQQQEGVAMEQRVLQNHQKIVEEGPIKVETTTKDLNEPEEGWPVQNPDGEVEANTDDKTRALGQDGAGAIDTREDEQDEAAPEDIVEPVNSDKEFEAPGITDPTMMDQTVAPTATPTATNPSVLESQSPPKRDVEIPTRQNDMVLLTAPLGDEKKEEELTGQPASGDKQANDIDILKDPNEAEAEMQAPLEKWEVEESGKNEGSETPQPMVTPMSDETRPPVRRSDEFHKALDLVYPIETKPPNPYFHVFPVSKNSPEDDAAIVSGLRNNAPGRDSWSVEGYQHELDRLEGIKREANEESERLKRLVGAADKLISEEKDRLEDKRAASTLDIRLHQPRKIRNKLKCMGWRQTGQCDPYGKREPNSDLACNQIAQGGVSGYCEVLDEDTGELFRVMQLNCSSVRNHVVFSCAEAADFANFGLMAQGVYENALAQNTSDPAKLLGNNGSGNGIVMVVYPKLLSSVFASISVLRSYNCTLPIELWISQPEVVRSPSMRQTLDMLQQRFSNVTVETIIDPTIAGFSTKIHAVQHSKFENVLFLDADNVPVRDPTFLFESKEFREHGAIFWPDFWHPEKTIFNIQRESLLWELVDLPFVDMFEQESGQILINRKRAAIAMEVLMFYAYHRPSHFERLVLAHGDKDLFRLAWMKTRTPFYMMPFPPASAGTERGTYKKQFCGMTMVQFDVEGNVLFLHRNAKKLDGKVDKLDPMYWTHLQSFKWEQEVSAGDEDIVFPTNRTAVQRMMSYEDIKKKYQIGIQPSGVLFKEFETCYGAESSVVGNYNLTKFEDLPFANLEKELVDYAHEAAIMMARAQGRMGYEYSSGSLYERLLGSFDATALCTHFSQDDLLSRLETRVPKCLGPSASSAALSTLTERFVANDYDRNQPLALVLFSNSSGLLRSLAGAVASSLFGDSRSPHTVQHVDFQTLLEPTRASNYDIKQTLRSALVTPLGACPERNLFVLDNVQALDDAALPVLDVFLDPLNGKRAQFQHYADGKASRVFDCTNSVFLFLYKVTATHSPLGEGGDGSGSSNNWREFLMQQWTRSEGTIEEFTPQAFVGRLTDAVAVFPPDGDDAVETSYEEFKQSREWRLMCELQSYEVEDGIAGDENSAEDMSTVALSLIAEHAVAAGSMISGALALLSIPAYLLVLTRAKRWNGEITKQRGAIHRRRNSGSSGNSSKRKKRRMRK</sequence>
<feature type="compositionally biased region" description="Basic and acidic residues" evidence="12">
    <location>
        <begin position="237"/>
        <end position="248"/>
    </location>
</feature>
<dbReference type="GO" id="GO:0000139">
    <property type="term" value="C:Golgi membrane"/>
    <property type="evidence" value="ECO:0007669"/>
    <property type="project" value="UniProtKB-SubCell"/>
</dbReference>
<evidence type="ECO:0000256" key="8">
    <source>
        <dbReference type="ARBA" id="ARBA00023034"/>
    </source>
</evidence>
<dbReference type="EMBL" id="JASMQC010000090">
    <property type="protein sequence ID" value="KAK1928238.1"/>
    <property type="molecule type" value="Genomic_DNA"/>
</dbReference>
<keyword evidence="7 13" id="KW-1133">Transmembrane helix</keyword>
<evidence type="ECO:0000256" key="7">
    <source>
        <dbReference type="ARBA" id="ARBA00022989"/>
    </source>
</evidence>
<keyword evidence="5 13" id="KW-0812">Transmembrane</keyword>
<protein>
    <recommendedName>
        <fullName evidence="16">Nucleotide-diphospho-sugar transferase</fullName>
    </recommendedName>
</protein>
<evidence type="ECO:0000313" key="15">
    <source>
        <dbReference type="Proteomes" id="UP001259832"/>
    </source>
</evidence>
<feature type="coiled-coil region" evidence="11">
    <location>
        <begin position="347"/>
        <end position="377"/>
    </location>
</feature>
<organism evidence="14 15">
    <name type="scientific">Phytophthora citrophthora</name>
    <dbReference type="NCBI Taxonomy" id="4793"/>
    <lineage>
        <taxon>Eukaryota</taxon>
        <taxon>Sar</taxon>
        <taxon>Stramenopiles</taxon>
        <taxon>Oomycota</taxon>
        <taxon>Peronosporomycetes</taxon>
        <taxon>Peronosporales</taxon>
        <taxon>Peronosporaceae</taxon>
        <taxon>Phytophthora</taxon>
    </lineage>
</organism>
<evidence type="ECO:0000256" key="5">
    <source>
        <dbReference type="ARBA" id="ARBA00022692"/>
    </source>
</evidence>
<keyword evidence="11" id="KW-0175">Coiled coil</keyword>
<dbReference type="InterPro" id="IPR022751">
    <property type="entry name" value="Alpha_mannosyltransferase"/>
</dbReference>
<comment type="subcellular location">
    <subcellularLocation>
        <location evidence="10">Endomembrane system</location>
        <topology evidence="10">Single-pass membrane protein</topology>
    </subcellularLocation>
    <subcellularLocation>
        <location evidence="1">Golgi apparatus membrane</location>
    </subcellularLocation>
    <subcellularLocation>
        <location evidence="2">Membrane</location>
        <topology evidence="2">Single-pass type II membrane protein</topology>
    </subcellularLocation>
</comment>
<dbReference type="SUPFAM" id="SSF53448">
    <property type="entry name" value="Nucleotide-diphospho-sugar transferases"/>
    <property type="match status" value="1"/>
</dbReference>
<proteinExistence type="inferred from homology"/>
<accession>A0AAD9L9K8</accession>